<accession>A0AAD3CWV9</accession>
<feature type="compositionally biased region" description="Low complexity" evidence="1">
    <location>
        <begin position="585"/>
        <end position="597"/>
    </location>
</feature>
<feature type="compositionally biased region" description="Basic and acidic residues" evidence="1">
    <location>
        <begin position="512"/>
        <end position="521"/>
    </location>
</feature>
<dbReference type="EMBL" id="BLLK01000047">
    <property type="protein sequence ID" value="GFH53663.1"/>
    <property type="molecule type" value="Genomic_DNA"/>
</dbReference>
<dbReference type="Proteomes" id="UP001054902">
    <property type="component" value="Unassembled WGS sequence"/>
</dbReference>
<feature type="compositionally biased region" description="Basic and acidic residues" evidence="1">
    <location>
        <begin position="484"/>
        <end position="504"/>
    </location>
</feature>
<protein>
    <submittedName>
        <fullName evidence="2">Uncharacterized protein</fullName>
    </submittedName>
</protein>
<gene>
    <name evidence="2" type="ORF">CTEN210_10139</name>
</gene>
<organism evidence="2 3">
    <name type="scientific">Chaetoceros tenuissimus</name>
    <dbReference type="NCBI Taxonomy" id="426638"/>
    <lineage>
        <taxon>Eukaryota</taxon>
        <taxon>Sar</taxon>
        <taxon>Stramenopiles</taxon>
        <taxon>Ochrophyta</taxon>
        <taxon>Bacillariophyta</taxon>
        <taxon>Coscinodiscophyceae</taxon>
        <taxon>Chaetocerotophycidae</taxon>
        <taxon>Chaetocerotales</taxon>
        <taxon>Chaetocerotaceae</taxon>
        <taxon>Chaetoceros</taxon>
    </lineage>
</organism>
<feature type="region of interest" description="Disordered" evidence="1">
    <location>
        <begin position="1"/>
        <end position="38"/>
    </location>
</feature>
<feature type="compositionally biased region" description="Low complexity" evidence="1">
    <location>
        <begin position="313"/>
        <end position="328"/>
    </location>
</feature>
<keyword evidence="3" id="KW-1185">Reference proteome</keyword>
<feature type="region of interest" description="Disordered" evidence="1">
    <location>
        <begin position="302"/>
        <end position="379"/>
    </location>
</feature>
<dbReference type="AlphaFoldDB" id="A0AAD3CWV9"/>
<reference evidence="2 3" key="1">
    <citation type="journal article" date="2021" name="Sci. Rep.">
        <title>The genome of the diatom Chaetoceros tenuissimus carries an ancient integrated fragment of an extant virus.</title>
        <authorList>
            <person name="Hongo Y."/>
            <person name="Kimura K."/>
            <person name="Takaki Y."/>
            <person name="Yoshida Y."/>
            <person name="Baba S."/>
            <person name="Kobayashi G."/>
            <person name="Nagasaki K."/>
            <person name="Hano T."/>
            <person name="Tomaru Y."/>
        </authorList>
    </citation>
    <scope>NUCLEOTIDE SEQUENCE [LARGE SCALE GENOMIC DNA]</scope>
    <source>
        <strain evidence="2 3">NIES-3715</strain>
    </source>
</reference>
<name>A0AAD3CWV9_9STRA</name>
<proteinExistence type="predicted"/>
<feature type="compositionally biased region" description="Basic residues" evidence="1">
    <location>
        <begin position="541"/>
        <end position="553"/>
    </location>
</feature>
<feature type="region of interest" description="Disordered" evidence="1">
    <location>
        <begin position="393"/>
        <end position="420"/>
    </location>
</feature>
<feature type="region of interest" description="Disordered" evidence="1">
    <location>
        <begin position="441"/>
        <end position="611"/>
    </location>
</feature>
<evidence type="ECO:0000256" key="1">
    <source>
        <dbReference type="SAM" id="MobiDB-lite"/>
    </source>
</evidence>
<sequence>MTRNQMSSPYGGKPPRSLSKSKGPRSSQSPAPPQTFDRTASFATTSENMDFQMMDISVSVDIMEGLVMENSKVKGETPLGTMPINAVISCTKNVSRSRQIATHVPSLPLSIPSASFGDKKHDFLVRWPADFDPQGDALSTFKMSRLMKKDFSMQSYGPNLSSGYVAEEIELMIGLMRGSEMITVGKAILIITGNETEEMVIDLPISNEKNVVKNKGSDVASPVPLKKSGSKLSFSNKNSVKILKPQNFPSDKRRKFYITDSAMIRLHVQINPKNKVSESFDESGAYGTSYNVEDVTKYSSDYAPSEFTSQKPSGSTEYLSSEYSSEYSDIGESNSGSKEDHNAAPDSYIVRKSPSYRTYSRSPHKYHSNSPSPTDELERDFARVNIRDEEYRRAERHMNQHRHSSNPRPRSSSNGRAFGNEIPRYTQKDMYQQHVPELVQVGSRAQMRPPTHRSSTPQKSRGYDSHAYPQKPVVHDNSAYYDRSSSRNRDRHAMHYHDSHERHIPRTYSRGSHYEEYDHPPTYENQNHFKHRGDIGNKKNSSSKKNRSQRHHAKGDENDESPMTWLYDKFAGDKNVPGGADTVMTTKKSNTKKTSSYDTRRSSSNRRTMRV</sequence>
<feature type="compositionally biased region" description="Polar residues" evidence="1">
    <location>
        <begin position="18"/>
        <end position="29"/>
    </location>
</feature>
<evidence type="ECO:0000313" key="2">
    <source>
        <dbReference type="EMBL" id="GFH53663.1"/>
    </source>
</evidence>
<evidence type="ECO:0000313" key="3">
    <source>
        <dbReference type="Proteomes" id="UP001054902"/>
    </source>
</evidence>
<comment type="caution">
    <text evidence="2">The sequence shown here is derived from an EMBL/GenBank/DDBJ whole genome shotgun (WGS) entry which is preliminary data.</text>
</comment>